<proteinExistence type="predicted"/>
<sequence>MASDLTSSKEQINEVKQLLLCLIHPTLPPSPVPVRTFTPTTERQGEPLTAQVIKPTTLPLQDPHYTIPLDIRERRVSSRLNRIEEVHASVTQTATIRHHHEDRSMPIVVHPMVQSPSWGSGETVPITPNSLLQNFTNKMPIGAATSTDISGSFGAMSNKLSPQPATESMPRSPVRCFPVGMSSCGLVGCSFENPSSEGIPEEGDYTKTHNGVTTWGMATQAEKEPEVRAPRPNFKYGPLPRLNENAIAANSLCFVYHVDHGDVIIAQGQAGGS</sequence>
<reference evidence="1" key="1">
    <citation type="submission" date="2020-06" db="EMBL/GenBank/DDBJ databases">
        <title>WGS assembly of Ceratodon purpureus strain R40.</title>
        <authorList>
            <person name="Carey S.B."/>
            <person name="Jenkins J."/>
            <person name="Shu S."/>
            <person name="Lovell J.T."/>
            <person name="Sreedasyam A."/>
            <person name="Maumus F."/>
            <person name="Tiley G.P."/>
            <person name="Fernandez-Pozo N."/>
            <person name="Barry K."/>
            <person name="Chen C."/>
            <person name="Wang M."/>
            <person name="Lipzen A."/>
            <person name="Daum C."/>
            <person name="Saski C.A."/>
            <person name="Payton A.C."/>
            <person name="Mcbreen J.C."/>
            <person name="Conrad R.E."/>
            <person name="Kollar L.M."/>
            <person name="Olsson S."/>
            <person name="Huttunen S."/>
            <person name="Landis J.B."/>
            <person name="Wickett N.J."/>
            <person name="Johnson M.G."/>
            <person name="Rensing S.A."/>
            <person name="Grimwood J."/>
            <person name="Schmutz J."/>
            <person name="Mcdaniel S.F."/>
        </authorList>
    </citation>
    <scope>NUCLEOTIDE SEQUENCE</scope>
    <source>
        <strain evidence="1">R40</strain>
    </source>
</reference>
<protein>
    <submittedName>
        <fullName evidence="1">Uncharacterized protein</fullName>
    </submittedName>
</protein>
<comment type="caution">
    <text evidence="1">The sequence shown here is derived from an EMBL/GenBank/DDBJ whole genome shotgun (WGS) entry which is preliminary data.</text>
</comment>
<name>A0A8T0HMR3_CERPU</name>
<keyword evidence="2" id="KW-1185">Reference proteome</keyword>
<organism evidence="1 2">
    <name type="scientific">Ceratodon purpureus</name>
    <name type="common">Fire moss</name>
    <name type="synonym">Dicranum purpureum</name>
    <dbReference type="NCBI Taxonomy" id="3225"/>
    <lineage>
        <taxon>Eukaryota</taxon>
        <taxon>Viridiplantae</taxon>
        <taxon>Streptophyta</taxon>
        <taxon>Embryophyta</taxon>
        <taxon>Bryophyta</taxon>
        <taxon>Bryophytina</taxon>
        <taxon>Bryopsida</taxon>
        <taxon>Dicranidae</taxon>
        <taxon>Pseudoditrichales</taxon>
        <taxon>Ditrichaceae</taxon>
        <taxon>Ceratodon</taxon>
    </lineage>
</organism>
<dbReference type="Proteomes" id="UP000822688">
    <property type="component" value="Chromosome V"/>
</dbReference>
<gene>
    <name evidence="1" type="ORF">KC19_VG054500</name>
</gene>
<dbReference type="EMBL" id="CM026426">
    <property type="protein sequence ID" value="KAG0571928.1"/>
    <property type="molecule type" value="Genomic_DNA"/>
</dbReference>
<dbReference type="AlphaFoldDB" id="A0A8T0HMR3"/>
<evidence type="ECO:0000313" key="1">
    <source>
        <dbReference type="EMBL" id="KAG0571928.1"/>
    </source>
</evidence>
<evidence type="ECO:0000313" key="2">
    <source>
        <dbReference type="Proteomes" id="UP000822688"/>
    </source>
</evidence>
<accession>A0A8T0HMR3</accession>